<dbReference type="InterPro" id="IPR023779">
    <property type="entry name" value="Chromodomain_CS"/>
</dbReference>
<gene>
    <name evidence="5" type="ORF">O6P43_026802</name>
</gene>
<feature type="compositionally biased region" description="Low complexity" evidence="3">
    <location>
        <begin position="15"/>
        <end position="30"/>
    </location>
</feature>
<dbReference type="PROSITE" id="PS50013">
    <property type="entry name" value="CHROMO_2"/>
    <property type="match status" value="1"/>
</dbReference>
<keyword evidence="2" id="KW-0539">Nucleus</keyword>
<dbReference type="PRINTS" id="PR00504">
    <property type="entry name" value="CHROMODOMAIN"/>
</dbReference>
<dbReference type="KEGG" id="qsa:O6P43_026802"/>
<dbReference type="PANTHER" id="PTHR47240">
    <property type="entry name" value="CHROMO DOMAIN-CONTAINING PROTEIN LHP1"/>
    <property type="match status" value="1"/>
</dbReference>
<dbReference type="Gene3D" id="2.40.50.40">
    <property type="match status" value="1"/>
</dbReference>
<dbReference type="InterPro" id="IPR008251">
    <property type="entry name" value="Chromo_shadow_dom"/>
</dbReference>
<dbReference type="InterPro" id="IPR017984">
    <property type="entry name" value="Chromo_dom_subgr"/>
</dbReference>
<evidence type="ECO:0000256" key="2">
    <source>
        <dbReference type="ARBA" id="ARBA00023242"/>
    </source>
</evidence>
<feature type="compositionally biased region" description="Acidic residues" evidence="3">
    <location>
        <begin position="58"/>
        <end position="73"/>
    </location>
</feature>
<comment type="caution">
    <text evidence="5">The sequence shown here is derived from an EMBL/GenBank/DDBJ whole genome shotgun (WGS) entry which is preliminary data.</text>
</comment>
<dbReference type="InterPro" id="IPR000953">
    <property type="entry name" value="Chromo/chromo_shadow_dom"/>
</dbReference>
<dbReference type="SUPFAM" id="SSF54160">
    <property type="entry name" value="Chromo domain-like"/>
    <property type="match status" value="1"/>
</dbReference>
<dbReference type="PROSITE" id="PS00598">
    <property type="entry name" value="CHROMO_1"/>
    <property type="match status" value="1"/>
</dbReference>
<protein>
    <submittedName>
        <fullName evidence="5">Chromo domain-containing protein LHP1</fullName>
    </submittedName>
</protein>
<keyword evidence="6" id="KW-1185">Reference proteome</keyword>
<dbReference type="GO" id="GO:0031507">
    <property type="term" value="P:heterochromatin formation"/>
    <property type="evidence" value="ECO:0007669"/>
    <property type="project" value="InterPro"/>
</dbReference>
<feature type="region of interest" description="Disordered" evidence="3">
    <location>
        <begin position="143"/>
        <end position="170"/>
    </location>
</feature>
<feature type="region of interest" description="Disordered" evidence="3">
    <location>
        <begin position="1"/>
        <end position="86"/>
    </location>
</feature>
<reference evidence="5" key="1">
    <citation type="journal article" date="2023" name="Science">
        <title>Elucidation of the pathway for biosynthesis of saponin adjuvants from the soapbark tree.</title>
        <authorList>
            <person name="Reed J."/>
            <person name="Orme A."/>
            <person name="El-Demerdash A."/>
            <person name="Owen C."/>
            <person name="Martin L.B.B."/>
            <person name="Misra R.C."/>
            <person name="Kikuchi S."/>
            <person name="Rejzek M."/>
            <person name="Martin A.C."/>
            <person name="Harkess A."/>
            <person name="Leebens-Mack J."/>
            <person name="Louveau T."/>
            <person name="Stephenson M.J."/>
            <person name="Osbourn A."/>
        </authorList>
    </citation>
    <scope>NUCLEOTIDE SEQUENCE</scope>
    <source>
        <strain evidence="5">S10</strain>
    </source>
</reference>
<dbReference type="Proteomes" id="UP001163823">
    <property type="component" value="Chromosome 11"/>
</dbReference>
<dbReference type="SMART" id="SM00298">
    <property type="entry name" value="CHROMO"/>
    <property type="match status" value="1"/>
</dbReference>
<dbReference type="SMART" id="SM00300">
    <property type="entry name" value="ChSh"/>
    <property type="match status" value="1"/>
</dbReference>
<dbReference type="AlphaFoldDB" id="A0AAD7PDC3"/>
<dbReference type="Pfam" id="PF00385">
    <property type="entry name" value="Chromo"/>
    <property type="match status" value="1"/>
</dbReference>
<dbReference type="CDD" id="cd00024">
    <property type="entry name" value="CD_CSD"/>
    <property type="match status" value="1"/>
</dbReference>
<accession>A0AAD7PDC3</accession>
<dbReference type="GO" id="GO:0000792">
    <property type="term" value="C:heterochromatin"/>
    <property type="evidence" value="ECO:0007669"/>
    <property type="project" value="UniProtKB-ARBA"/>
</dbReference>
<evidence type="ECO:0000313" key="5">
    <source>
        <dbReference type="EMBL" id="KAJ7950640.1"/>
    </source>
</evidence>
<dbReference type="EMBL" id="JARAOO010000011">
    <property type="protein sequence ID" value="KAJ7950640.1"/>
    <property type="molecule type" value="Genomic_DNA"/>
</dbReference>
<evidence type="ECO:0000259" key="4">
    <source>
        <dbReference type="PROSITE" id="PS50013"/>
    </source>
</evidence>
<dbReference type="InterPro" id="IPR023780">
    <property type="entry name" value="Chromo_domain"/>
</dbReference>
<dbReference type="PANTHER" id="PTHR47240:SF2">
    <property type="entry name" value="CHROMO DOMAIN-CONTAINING PROTEIN LHP1"/>
    <property type="match status" value="1"/>
</dbReference>
<dbReference type="GO" id="GO:0005634">
    <property type="term" value="C:nucleus"/>
    <property type="evidence" value="ECO:0007669"/>
    <property type="project" value="UniProtKB-SubCell"/>
</dbReference>
<feature type="compositionally biased region" description="Basic and acidic residues" evidence="3">
    <location>
        <begin position="74"/>
        <end position="86"/>
    </location>
</feature>
<feature type="domain" description="Chromo" evidence="4">
    <location>
        <begin position="92"/>
        <end position="151"/>
    </location>
</feature>
<dbReference type="InterPro" id="IPR044251">
    <property type="entry name" value="LHP1-like"/>
</dbReference>
<dbReference type="InterPro" id="IPR016197">
    <property type="entry name" value="Chromo-like_dom_sf"/>
</dbReference>
<evidence type="ECO:0000256" key="1">
    <source>
        <dbReference type="ARBA" id="ARBA00004123"/>
    </source>
</evidence>
<evidence type="ECO:0000256" key="3">
    <source>
        <dbReference type="SAM" id="MobiDB-lite"/>
    </source>
</evidence>
<evidence type="ECO:0000313" key="6">
    <source>
        <dbReference type="Proteomes" id="UP001163823"/>
    </source>
</evidence>
<name>A0AAD7PDC3_QUISA</name>
<organism evidence="5 6">
    <name type="scientific">Quillaja saponaria</name>
    <name type="common">Soap bark tree</name>
    <dbReference type="NCBI Taxonomy" id="32244"/>
    <lineage>
        <taxon>Eukaryota</taxon>
        <taxon>Viridiplantae</taxon>
        <taxon>Streptophyta</taxon>
        <taxon>Embryophyta</taxon>
        <taxon>Tracheophyta</taxon>
        <taxon>Spermatophyta</taxon>
        <taxon>Magnoliopsida</taxon>
        <taxon>eudicotyledons</taxon>
        <taxon>Gunneridae</taxon>
        <taxon>Pentapetalae</taxon>
        <taxon>rosids</taxon>
        <taxon>fabids</taxon>
        <taxon>Fabales</taxon>
        <taxon>Quillajaceae</taxon>
        <taxon>Quillaja</taxon>
    </lineage>
</organism>
<proteinExistence type="predicted"/>
<feature type="compositionally biased region" description="Basic residues" evidence="3">
    <location>
        <begin position="145"/>
        <end position="154"/>
    </location>
</feature>
<comment type="subcellular location">
    <subcellularLocation>
        <location evidence="1">Nucleus</location>
    </subcellularLocation>
</comment>
<sequence>MKGGGKKKGSSEAPNGAAAANTNGTNGVNALSAPLGKADQTQLQIGEGHEGQGQELEGQAEEVAVEEEEEEKEDDNRVAEEAERPKLDEGFYEIEAIRRRRVRKGELQYLIKWRGWPETANTWEPLENLQSCSDVIEAFEDSLRSGKHRRRKGKNVVPQTQPKKKQQRSTIATYSLTAVGSSDADKHLQSVPLNDLTLSDLPVFPQALVSTQEEQSSDVSNHEKPKIADENRCFVNVSDVDESKEKKDYDPKLSELKATTSTNGVDVDKFAIHFQEGKALEGNGHLDGPSKVYCHEPVQSSHFRGAKRRKSGSVKRFKKDSYLCESVDIQDASRVSMSGGRVEQPDTEIPEFVWNSSSLESKIDDFKNASGIIKIIKPIGFSASVSSNIQDVLVTFMAMRSDGTVVMVDNKFLKANNPLLLINFYEQHLRYSPTP</sequence>